<dbReference type="OrthoDB" id="8779161at2"/>
<dbReference type="KEGG" id="buo:BRPE64_ACDS19700"/>
<dbReference type="InterPro" id="IPR052565">
    <property type="entry name" value="Glutaredoxin-like_YDR286C"/>
</dbReference>
<dbReference type="PANTHER" id="PTHR33558">
    <property type="entry name" value="GLUTAREDOXIN-LIKE PROTEIN C5ORF63 HOMOLOG"/>
    <property type="match status" value="1"/>
</dbReference>
<evidence type="ECO:0000313" key="1">
    <source>
        <dbReference type="EMBL" id="BAN23724.1"/>
    </source>
</evidence>
<dbReference type="PANTHER" id="PTHR33558:SF1">
    <property type="entry name" value="GLUTAREDOXIN-LIKE PROTEIN C5ORF63 HOMOLOG"/>
    <property type="match status" value="1"/>
</dbReference>
<reference evidence="1 2" key="2">
    <citation type="journal article" date="2018" name="Int. J. Syst. Evol. Microbiol.">
        <title>Burkholderia insecticola sp. nov., a gut symbiotic bacterium of the bean bug Riptortus pedestris.</title>
        <authorList>
            <person name="Takeshita K."/>
            <person name="Tamaki H."/>
            <person name="Ohbayashi T."/>
            <person name="Meng X.-Y."/>
            <person name="Sone T."/>
            <person name="Mitani Y."/>
            <person name="Peeters C."/>
            <person name="Kikuchi Y."/>
            <person name="Vandamme P."/>
        </authorList>
    </citation>
    <scope>NUCLEOTIDE SEQUENCE [LARGE SCALE GENOMIC DNA]</scope>
    <source>
        <strain evidence="1">RPE64</strain>
    </source>
</reference>
<dbReference type="HOGENOM" id="CLU_125054_1_0_4"/>
<sequence length="86" mass="9468">MNSTPGAAFILYGRAWCHLCEDMRAELAPLAARHGLAIDWVDIDEDPALEARYNELVPVLALDGVELCRYRLDARAVQAALDARSA</sequence>
<evidence type="ECO:0000313" key="2">
    <source>
        <dbReference type="Proteomes" id="UP000013966"/>
    </source>
</evidence>
<proteinExistence type="predicted"/>
<name>R4WHS7_9BURK</name>
<dbReference type="Pfam" id="PF05768">
    <property type="entry name" value="Glrx-like"/>
    <property type="match status" value="1"/>
</dbReference>
<dbReference type="Proteomes" id="UP000013966">
    <property type="component" value="Chromosome 1"/>
</dbReference>
<organism evidence="1 2">
    <name type="scientific">Caballeronia insecticola</name>
    <dbReference type="NCBI Taxonomy" id="758793"/>
    <lineage>
        <taxon>Bacteria</taxon>
        <taxon>Pseudomonadati</taxon>
        <taxon>Pseudomonadota</taxon>
        <taxon>Betaproteobacteria</taxon>
        <taxon>Burkholderiales</taxon>
        <taxon>Burkholderiaceae</taxon>
        <taxon>Caballeronia</taxon>
    </lineage>
</organism>
<dbReference type="InterPro" id="IPR008554">
    <property type="entry name" value="Glutaredoxin-like"/>
</dbReference>
<dbReference type="PATRIC" id="fig|758793.3.peg.1972"/>
<dbReference type="STRING" id="758793.BRPE64_ACDS19700"/>
<keyword evidence="2" id="KW-1185">Reference proteome</keyword>
<dbReference type="EMBL" id="AP013058">
    <property type="protein sequence ID" value="BAN23724.1"/>
    <property type="molecule type" value="Genomic_DNA"/>
</dbReference>
<dbReference type="SUPFAM" id="SSF52833">
    <property type="entry name" value="Thioredoxin-like"/>
    <property type="match status" value="1"/>
</dbReference>
<protein>
    <submittedName>
        <fullName evidence="1">Glutaredoxin 2</fullName>
    </submittedName>
</protein>
<reference evidence="1 2" key="1">
    <citation type="journal article" date="2013" name="Genome Announc.">
        <title>Complete Genome Sequence of Burkholderia sp. Strain RPE64, Bacterial Symbiont of the Bean Bug Riptortus pedestris.</title>
        <authorList>
            <person name="Shibata T.F."/>
            <person name="Maeda T."/>
            <person name="Nikoh N."/>
            <person name="Yamaguchi K."/>
            <person name="Oshima K."/>
            <person name="Hattori M."/>
            <person name="Nishiyama T."/>
            <person name="Hasebe M."/>
            <person name="Fukatsu T."/>
            <person name="Kikuchi Y."/>
            <person name="Shigenobu S."/>
        </authorList>
    </citation>
    <scope>NUCLEOTIDE SEQUENCE [LARGE SCALE GENOMIC DNA]</scope>
</reference>
<accession>R4WHS7</accession>
<dbReference type="Gene3D" id="3.40.30.10">
    <property type="entry name" value="Glutaredoxin"/>
    <property type="match status" value="1"/>
</dbReference>
<dbReference type="RefSeq" id="WP_016345875.1">
    <property type="nucleotide sequence ID" value="NC_021287.1"/>
</dbReference>
<dbReference type="InterPro" id="IPR036249">
    <property type="entry name" value="Thioredoxin-like_sf"/>
</dbReference>
<dbReference type="AlphaFoldDB" id="R4WHS7"/>
<gene>
    <name evidence="1" type="ORF">BRPE64_ACDS19700</name>
</gene>